<proteinExistence type="predicted"/>
<evidence type="ECO:0000313" key="2">
    <source>
        <dbReference type="Proteomes" id="UP001565242"/>
    </source>
</evidence>
<evidence type="ECO:0000313" key="1">
    <source>
        <dbReference type="EMBL" id="MEY8538775.1"/>
    </source>
</evidence>
<keyword evidence="2" id="KW-1185">Reference proteome</keyword>
<dbReference type="EMBL" id="JBCLSQ010000030">
    <property type="protein sequence ID" value="MEY8538775.1"/>
    <property type="molecule type" value="Genomic_DNA"/>
</dbReference>
<gene>
    <name evidence="1" type="ORF">AALM99_10015</name>
</gene>
<dbReference type="RefSeq" id="WP_369918810.1">
    <property type="nucleotide sequence ID" value="NZ_JBCLSQ010000030.1"/>
</dbReference>
<organism evidence="1 2">
    <name type="scientific">Lactococcus muris</name>
    <dbReference type="NCBI Taxonomy" id="2941330"/>
    <lineage>
        <taxon>Bacteria</taxon>
        <taxon>Bacillati</taxon>
        <taxon>Bacillota</taxon>
        <taxon>Bacilli</taxon>
        <taxon>Lactobacillales</taxon>
        <taxon>Streptococcaceae</taxon>
        <taxon>Lactococcus</taxon>
    </lineage>
</organism>
<name>A0ABV4DAJ0_9LACT</name>
<reference evidence="1 2" key="1">
    <citation type="submission" date="2024-03" db="EMBL/GenBank/DDBJ databases">
        <title>Mouse gut bacterial collection (mGBC) of GemPharmatech.</title>
        <authorList>
            <person name="He Y."/>
            <person name="Dong L."/>
            <person name="Wu D."/>
            <person name="Gao X."/>
            <person name="Lin Z."/>
        </authorList>
    </citation>
    <scope>NUCLEOTIDE SEQUENCE [LARGE SCALE GENOMIC DNA]</scope>
    <source>
        <strain evidence="1 2">20-218</strain>
    </source>
</reference>
<accession>A0ABV4DAJ0</accession>
<protein>
    <submittedName>
        <fullName evidence="1">Uncharacterized protein</fullName>
    </submittedName>
</protein>
<sequence>MKILIVLKSILYLKVCILKQSLLSLQKTINSTFVSNDKRFYFCHVHFYPSKKKKSIELKISKENVKLKEGAKSFLIDILENTAGARKEKTLEIKQN</sequence>
<comment type="caution">
    <text evidence="1">The sequence shown here is derived from an EMBL/GenBank/DDBJ whole genome shotgun (WGS) entry which is preliminary data.</text>
</comment>
<dbReference type="Proteomes" id="UP001565242">
    <property type="component" value="Unassembled WGS sequence"/>
</dbReference>